<protein>
    <recommendedName>
        <fullName evidence="2">dTDP-4-dehydrorhamnose reductase</fullName>
        <ecNumber evidence="2">1.1.1.133</ecNumber>
    </recommendedName>
</protein>
<dbReference type="InterPro" id="IPR029903">
    <property type="entry name" value="RmlD-like-bd"/>
</dbReference>
<evidence type="ECO:0000259" key="3">
    <source>
        <dbReference type="Pfam" id="PF04321"/>
    </source>
</evidence>
<comment type="pathway">
    <text evidence="2">Carbohydrate biosynthesis; dTDP-L-rhamnose biosynthesis.</text>
</comment>
<dbReference type="Gene3D" id="3.40.50.720">
    <property type="entry name" value="NAD(P)-binding Rossmann-like Domain"/>
    <property type="match status" value="1"/>
</dbReference>
<feature type="domain" description="RmlD-like substrate binding" evidence="3">
    <location>
        <begin position="1"/>
        <end position="283"/>
    </location>
</feature>
<dbReference type="InterPro" id="IPR036291">
    <property type="entry name" value="NAD(P)-bd_dom_sf"/>
</dbReference>
<dbReference type="Proteomes" id="UP000178797">
    <property type="component" value="Unassembled WGS sequence"/>
</dbReference>
<evidence type="ECO:0000313" key="5">
    <source>
        <dbReference type="Proteomes" id="UP000178797"/>
    </source>
</evidence>
<dbReference type="UniPathway" id="UPA00124"/>
<dbReference type="PANTHER" id="PTHR10491:SF4">
    <property type="entry name" value="METHIONINE ADENOSYLTRANSFERASE 2 SUBUNIT BETA"/>
    <property type="match status" value="1"/>
</dbReference>
<dbReference type="Pfam" id="PF04321">
    <property type="entry name" value="RmlD_sub_bind"/>
    <property type="match status" value="1"/>
</dbReference>
<dbReference type="EMBL" id="MGDE01000240">
    <property type="protein sequence ID" value="OGL43144.1"/>
    <property type="molecule type" value="Genomic_DNA"/>
</dbReference>
<comment type="similarity">
    <text evidence="1 2">Belongs to the dTDP-4-dehydrorhamnose reductase family.</text>
</comment>
<proteinExistence type="inferred from homology"/>
<comment type="caution">
    <text evidence="4">The sequence shown here is derived from an EMBL/GenBank/DDBJ whole genome shotgun (WGS) entry which is preliminary data.</text>
</comment>
<dbReference type="AlphaFoldDB" id="A0A1F7RQ91"/>
<comment type="function">
    <text evidence="2">Catalyzes the reduction of dTDP-6-deoxy-L-lyxo-4-hexulose to yield dTDP-L-rhamnose.</text>
</comment>
<dbReference type="EC" id="1.1.1.133" evidence="2"/>
<dbReference type="CDD" id="cd05254">
    <property type="entry name" value="dTDP_HR_like_SDR_e"/>
    <property type="match status" value="1"/>
</dbReference>
<sequence length="286" mass="31444">MRILLIGASGQVGKPLMASLREKHTVIGTGFSKTSANLTKLDIRDNDAVRTVFSDFLPDVAILLSALTDVDYCEDHQDEAYNINVTGTKNVAECAMSCGSRLIYFSTDYIFDGKNGPYKEDDVPNPISYYGFTKLGGEKMVQSVLDKKSWAIVRTAVVFSYGHRNFTTYLIDNLSRGEVVRAYTDQFNSPTYAPNLAEAVAEIAVKKLSGVYNVAGKDVIDRYSYALKVAKAFGLPANLIKPSTTAEFPQKAKRPPRAGLIIKKAESILQTALLTLNESIKQFKNA</sequence>
<dbReference type="GO" id="GO:0008831">
    <property type="term" value="F:dTDP-4-dehydrorhamnose reductase activity"/>
    <property type="evidence" value="ECO:0007669"/>
    <property type="project" value="UniProtKB-EC"/>
</dbReference>
<evidence type="ECO:0000256" key="2">
    <source>
        <dbReference type="RuleBase" id="RU364082"/>
    </source>
</evidence>
<dbReference type="InterPro" id="IPR005913">
    <property type="entry name" value="dTDP_dehydrorham_reduct"/>
</dbReference>
<keyword evidence="2" id="KW-0521">NADP</keyword>
<name>A0A1F7RQ91_9BACT</name>
<evidence type="ECO:0000313" key="4">
    <source>
        <dbReference type="EMBL" id="OGL43144.1"/>
    </source>
</evidence>
<organism evidence="4 5">
    <name type="scientific">Candidatus Schekmanbacteria bacterium RBG_16_38_10</name>
    <dbReference type="NCBI Taxonomy" id="1817879"/>
    <lineage>
        <taxon>Bacteria</taxon>
        <taxon>Candidatus Schekmaniibacteriota</taxon>
    </lineage>
</organism>
<evidence type="ECO:0000256" key="1">
    <source>
        <dbReference type="ARBA" id="ARBA00010944"/>
    </source>
</evidence>
<dbReference type="SUPFAM" id="SSF51735">
    <property type="entry name" value="NAD(P)-binding Rossmann-fold domains"/>
    <property type="match status" value="1"/>
</dbReference>
<keyword evidence="2" id="KW-0560">Oxidoreductase</keyword>
<reference evidence="4 5" key="1">
    <citation type="journal article" date="2016" name="Nat. Commun.">
        <title>Thousands of microbial genomes shed light on interconnected biogeochemical processes in an aquifer system.</title>
        <authorList>
            <person name="Anantharaman K."/>
            <person name="Brown C.T."/>
            <person name="Hug L.A."/>
            <person name="Sharon I."/>
            <person name="Castelle C.J."/>
            <person name="Probst A.J."/>
            <person name="Thomas B.C."/>
            <person name="Singh A."/>
            <person name="Wilkins M.J."/>
            <person name="Karaoz U."/>
            <person name="Brodie E.L."/>
            <person name="Williams K.H."/>
            <person name="Hubbard S.S."/>
            <person name="Banfield J.F."/>
        </authorList>
    </citation>
    <scope>NUCLEOTIDE SEQUENCE [LARGE SCALE GENOMIC DNA]</scope>
</reference>
<gene>
    <name evidence="4" type="ORF">A2W05_05010</name>
</gene>
<dbReference type="GO" id="GO:0019305">
    <property type="term" value="P:dTDP-rhamnose biosynthetic process"/>
    <property type="evidence" value="ECO:0007669"/>
    <property type="project" value="UniProtKB-UniPathway"/>
</dbReference>
<dbReference type="PANTHER" id="PTHR10491">
    <property type="entry name" value="DTDP-4-DEHYDRORHAMNOSE REDUCTASE"/>
    <property type="match status" value="1"/>
</dbReference>
<accession>A0A1F7RQ91</accession>
<dbReference type="GO" id="GO:0005829">
    <property type="term" value="C:cytosol"/>
    <property type="evidence" value="ECO:0007669"/>
    <property type="project" value="TreeGrafter"/>
</dbReference>
<dbReference type="NCBIfam" id="TIGR01214">
    <property type="entry name" value="rmlD"/>
    <property type="match status" value="1"/>
</dbReference>